<dbReference type="Pfam" id="PF10825">
    <property type="entry name" value="DUF2752"/>
    <property type="match status" value="1"/>
</dbReference>
<accession>A0A414FXK3</accession>
<comment type="caution">
    <text evidence="2">The sequence shown here is derived from an EMBL/GenBank/DDBJ whole genome shotgun (WGS) entry which is preliminary data.</text>
</comment>
<dbReference type="Proteomes" id="UP000284998">
    <property type="component" value="Unassembled WGS sequence"/>
</dbReference>
<keyword evidence="1" id="KW-1133">Transmembrane helix</keyword>
<protein>
    <submittedName>
        <fullName evidence="2">DUF2752 domain-containing protein</fullName>
    </submittedName>
</protein>
<feature type="transmembrane region" description="Helical" evidence="1">
    <location>
        <begin position="66"/>
        <end position="85"/>
    </location>
</feature>
<keyword evidence="1" id="KW-0472">Membrane</keyword>
<dbReference type="AlphaFoldDB" id="A0A414FXK3"/>
<evidence type="ECO:0000313" key="2">
    <source>
        <dbReference type="EMBL" id="RHD56349.1"/>
    </source>
</evidence>
<proteinExistence type="predicted"/>
<dbReference type="EMBL" id="QRJS01000010">
    <property type="protein sequence ID" value="RHH46687.1"/>
    <property type="molecule type" value="Genomic_DNA"/>
</dbReference>
<evidence type="ECO:0000313" key="4">
    <source>
        <dbReference type="Proteomes" id="UP000284361"/>
    </source>
</evidence>
<gene>
    <name evidence="3" type="ORF">DW204_05945</name>
    <name evidence="2" type="ORF">DW789_04705</name>
</gene>
<reference evidence="4 5" key="1">
    <citation type="submission" date="2018-08" db="EMBL/GenBank/DDBJ databases">
        <title>A genome reference for cultivated species of the human gut microbiota.</title>
        <authorList>
            <person name="Zou Y."/>
            <person name="Xue W."/>
            <person name="Luo G."/>
        </authorList>
    </citation>
    <scope>NUCLEOTIDE SEQUENCE [LARGE SCALE GENOMIC DNA]</scope>
    <source>
        <strain evidence="3 5">AM17-44</strain>
        <strain evidence="2 4">AM31-10</strain>
    </source>
</reference>
<dbReference type="Proteomes" id="UP000284361">
    <property type="component" value="Unassembled WGS sequence"/>
</dbReference>
<keyword evidence="1" id="KW-0812">Transmembrane</keyword>
<name>A0A414FXK3_9BACT</name>
<dbReference type="RefSeq" id="WP_118163889.1">
    <property type="nucleotide sequence ID" value="NZ_CATXUT010000028.1"/>
</dbReference>
<evidence type="ECO:0000313" key="5">
    <source>
        <dbReference type="Proteomes" id="UP000284998"/>
    </source>
</evidence>
<dbReference type="EMBL" id="QSJG01000006">
    <property type="protein sequence ID" value="RHD56349.1"/>
    <property type="molecule type" value="Genomic_DNA"/>
</dbReference>
<organism evidence="2 4">
    <name type="scientific">Phocaeicola plebeius</name>
    <dbReference type="NCBI Taxonomy" id="310297"/>
    <lineage>
        <taxon>Bacteria</taxon>
        <taxon>Pseudomonadati</taxon>
        <taxon>Bacteroidota</taxon>
        <taxon>Bacteroidia</taxon>
        <taxon>Bacteroidales</taxon>
        <taxon>Bacteroidaceae</taxon>
        <taxon>Phocaeicola</taxon>
    </lineage>
</organism>
<feature type="transmembrane region" description="Helical" evidence="1">
    <location>
        <begin position="105"/>
        <end position="122"/>
    </location>
</feature>
<evidence type="ECO:0000313" key="3">
    <source>
        <dbReference type="EMBL" id="RHH46687.1"/>
    </source>
</evidence>
<feature type="transmembrane region" description="Helical" evidence="1">
    <location>
        <begin position="7"/>
        <end position="24"/>
    </location>
</feature>
<sequence>MTKHWKYLGIGGGMILAGVVYYTLNPTSSSLFPKCPFFVWTGWKCPGCGSQRAVHALLHGDVAAAWGYNALLVVSLPIIIGLFYVESIRSKYPKLYIKVHRPLFIWIYFFIVIAWWLCRNWMGW</sequence>
<dbReference type="InterPro" id="IPR021215">
    <property type="entry name" value="DUF2752"/>
</dbReference>
<evidence type="ECO:0000256" key="1">
    <source>
        <dbReference type="SAM" id="Phobius"/>
    </source>
</evidence>